<dbReference type="Gene3D" id="1.10.510.10">
    <property type="entry name" value="Transferase(Phosphotransferase) domain 1"/>
    <property type="match status" value="1"/>
</dbReference>
<feature type="domain" description="SAM" evidence="11">
    <location>
        <begin position="351"/>
        <end position="414"/>
    </location>
</feature>
<dbReference type="InterPro" id="IPR002376">
    <property type="entry name" value="Formyl_transf_N"/>
</dbReference>
<dbReference type="Pfam" id="PF00069">
    <property type="entry name" value="Pkinase"/>
    <property type="match status" value="1"/>
</dbReference>
<accession>A0A2T9YRK6</accession>
<gene>
    <name evidence="12" type="ORF">BB561_002153</name>
</gene>
<feature type="compositionally biased region" description="Polar residues" evidence="9">
    <location>
        <begin position="988"/>
        <end position="1003"/>
    </location>
</feature>
<evidence type="ECO:0000259" key="11">
    <source>
        <dbReference type="PROSITE" id="PS50105"/>
    </source>
</evidence>
<dbReference type="GO" id="GO:0004709">
    <property type="term" value="F:MAP kinase kinase kinase activity"/>
    <property type="evidence" value="ECO:0007669"/>
    <property type="project" value="UniProtKB-EC"/>
</dbReference>
<dbReference type="SMART" id="SM00220">
    <property type="entry name" value="S_TKc"/>
    <property type="match status" value="1"/>
</dbReference>
<dbReference type="SUPFAM" id="SSF53328">
    <property type="entry name" value="Formyltransferase"/>
    <property type="match status" value="1"/>
</dbReference>
<dbReference type="InterPro" id="IPR041711">
    <property type="entry name" value="Met-tRNA-FMT_N"/>
</dbReference>
<dbReference type="PROSITE" id="PS00108">
    <property type="entry name" value="PROTEIN_KINASE_ST"/>
    <property type="match status" value="1"/>
</dbReference>
<evidence type="ECO:0000256" key="8">
    <source>
        <dbReference type="ARBA" id="ARBA00048329"/>
    </source>
</evidence>
<evidence type="ECO:0000256" key="1">
    <source>
        <dbReference type="ARBA" id="ARBA00006529"/>
    </source>
</evidence>
<evidence type="ECO:0000313" key="12">
    <source>
        <dbReference type="EMBL" id="PVU94962.1"/>
    </source>
</evidence>
<evidence type="ECO:0000256" key="9">
    <source>
        <dbReference type="SAM" id="MobiDB-lite"/>
    </source>
</evidence>
<evidence type="ECO:0000256" key="2">
    <source>
        <dbReference type="ARBA" id="ARBA00022527"/>
    </source>
</evidence>
<dbReference type="GO" id="GO:0005524">
    <property type="term" value="F:ATP binding"/>
    <property type="evidence" value="ECO:0007669"/>
    <property type="project" value="UniProtKB-KW"/>
</dbReference>
<comment type="caution">
    <text evidence="12">The sequence shown here is derived from an EMBL/GenBank/DDBJ whole genome shotgun (WGS) entry which is preliminary data.</text>
</comment>
<comment type="catalytic activity">
    <reaction evidence="8">
        <text>L-seryl-[protein] + ATP = O-phospho-L-seryl-[protein] + ADP + H(+)</text>
        <dbReference type="Rhea" id="RHEA:17989"/>
        <dbReference type="Rhea" id="RHEA-COMP:9863"/>
        <dbReference type="Rhea" id="RHEA-COMP:11604"/>
        <dbReference type="ChEBI" id="CHEBI:15378"/>
        <dbReference type="ChEBI" id="CHEBI:29999"/>
        <dbReference type="ChEBI" id="CHEBI:30616"/>
        <dbReference type="ChEBI" id="CHEBI:83421"/>
        <dbReference type="ChEBI" id="CHEBI:456216"/>
        <dbReference type="EC" id="2.7.11.25"/>
    </reaction>
</comment>
<evidence type="ECO:0000313" key="13">
    <source>
        <dbReference type="Proteomes" id="UP000245383"/>
    </source>
</evidence>
<keyword evidence="2" id="KW-0723">Serine/threonine-protein kinase</keyword>
<dbReference type="PROSITE" id="PS50011">
    <property type="entry name" value="PROTEIN_KINASE_DOM"/>
    <property type="match status" value="1"/>
</dbReference>
<keyword evidence="3" id="KW-0808">Transferase</keyword>
<keyword evidence="4" id="KW-0547">Nucleotide-binding</keyword>
<feature type="region of interest" description="Disordered" evidence="9">
    <location>
        <begin position="972"/>
        <end position="1007"/>
    </location>
</feature>
<keyword evidence="5" id="KW-0418">Kinase</keyword>
<dbReference type="STRING" id="133385.A0A2T9YRK6"/>
<dbReference type="Gene3D" id="1.10.150.50">
    <property type="entry name" value="Transcription Factor, Ets-1"/>
    <property type="match status" value="1"/>
</dbReference>
<feature type="compositionally biased region" description="Polar residues" evidence="9">
    <location>
        <begin position="972"/>
        <end position="982"/>
    </location>
</feature>
<dbReference type="FunFam" id="3.30.200.20:FF:000387">
    <property type="entry name" value="Serine/threonine-protein kinase STE11"/>
    <property type="match status" value="1"/>
</dbReference>
<comment type="catalytic activity">
    <reaction evidence="7">
        <text>L-threonyl-[protein] + ATP = O-phospho-L-threonyl-[protein] + ADP + H(+)</text>
        <dbReference type="Rhea" id="RHEA:46608"/>
        <dbReference type="Rhea" id="RHEA-COMP:11060"/>
        <dbReference type="Rhea" id="RHEA-COMP:11605"/>
        <dbReference type="ChEBI" id="CHEBI:15378"/>
        <dbReference type="ChEBI" id="CHEBI:30013"/>
        <dbReference type="ChEBI" id="CHEBI:30616"/>
        <dbReference type="ChEBI" id="CHEBI:61977"/>
        <dbReference type="ChEBI" id="CHEBI:456216"/>
        <dbReference type="EC" id="2.7.11.25"/>
    </reaction>
</comment>
<dbReference type="Gene3D" id="3.10.20.90">
    <property type="entry name" value="Phosphatidylinositol 3-kinase Catalytic Subunit, Chain A, domain 1"/>
    <property type="match status" value="1"/>
</dbReference>
<organism evidence="12 13">
    <name type="scientific">Smittium simulii</name>
    <dbReference type="NCBI Taxonomy" id="133385"/>
    <lineage>
        <taxon>Eukaryota</taxon>
        <taxon>Fungi</taxon>
        <taxon>Fungi incertae sedis</taxon>
        <taxon>Zoopagomycota</taxon>
        <taxon>Kickxellomycotina</taxon>
        <taxon>Harpellomycetes</taxon>
        <taxon>Harpellales</taxon>
        <taxon>Legeriomycetaceae</taxon>
        <taxon>Smittium</taxon>
    </lineage>
</organism>
<dbReference type="InterPro" id="IPR001660">
    <property type="entry name" value="SAM"/>
</dbReference>
<evidence type="ECO:0000256" key="4">
    <source>
        <dbReference type="ARBA" id="ARBA00022741"/>
    </source>
</evidence>
<evidence type="ECO:0000256" key="7">
    <source>
        <dbReference type="ARBA" id="ARBA00047559"/>
    </source>
</evidence>
<evidence type="ECO:0000256" key="5">
    <source>
        <dbReference type="ARBA" id="ARBA00022777"/>
    </source>
</evidence>
<dbReference type="SMART" id="SM00454">
    <property type="entry name" value="SAM"/>
    <property type="match status" value="1"/>
</dbReference>
<dbReference type="EMBL" id="MBFR01000069">
    <property type="protein sequence ID" value="PVU94962.1"/>
    <property type="molecule type" value="Genomic_DNA"/>
</dbReference>
<dbReference type="InterPro" id="IPR013761">
    <property type="entry name" value="SAM/pointed_sf"/>
</dbReference>
<dbReference type="Pfam" id="PF07647">
    <property type="entry name" value="SAM_2"/>
    <property type="match status" value="1"/>
</dbReference>
<dbReference type="InterPro" id="IPR036477">
    <property type="entry name" value="Formyl_transf_N_sf"/>
</dbReference>
<dbReference type="Pfam" id="PF14847">
    <property type="entry name" value="Ras_bdg_2"/>
    <property type="match status" value="1"/>
</dbReference>
<protein>
    <submittedName>
        <fullName evidence="12">Uncharacterized protein</fullName>
    </submittedName>
</protein>
<dbReference type="SUPFAM" id="SSF47769">
    <property type="entry name" value="SAM/Pointed domain"/>
    <property type="match status" value="1"/>
</dbReference>
<dbReference type="PROSITE" id="PS50105">
    <property type="entry name" value="SAM_DOMAIN"/>
    <property type="match status" value="1"/>
</dbReference>
<dbReference type="OrthoDB" id="266718at2759"/>
<feature type="domain" description="Protein kinase" evidence="10">
    <location>
        <begin position="1064"/>
        <end position="1318"/>
    </location>
</feature>
<keyword evidence="6" id="KW-0067">ATP-binding</keyword>
<dbReference type="GO" id="GO:0004479">
    <property type="term" value="F:methionyl-tRNA formyltransferase activity"/>
    <property type="evidence" value="ECO:0007669"/>
    <property type="project" value="InterPro"/>
</dbReference>
<evidence type="ECO:0000259" key="10">
    <source>
        <dbReference type="PROSITE" id="PS50011"/>
    </source>
</evidence>
<dbReference type="InterPro" id="IPR029458">
    <property type="entry name" value="Ras-bd_By2"/>
</dbReference>
<dbReference type="Gene3D" id="3.40.50.12230">
    <property type="match status" value="1"/>
</dbReference>
<dbReference type="InterPro" id="IPR008271">
    <property type="entry name" value="Ser/Thr_kinase_AS"/>
</dbReference>
<dbReference type="InterPro" id="IPR000719">
    <property type="entry name" value="Prot_kinase_dom"/>
</dbReference>
<dbReference type="CDD" id="cd08646">
    <property type="entry name" value="FMT_core_Met-tRNA-FMT_N"/>
    <property type="match status" value="1"/>
</dbReference>
<dbReference type="PANTHER" id="PTHR11584">
    <property type="entry name" value="SERINE/THREONINE PROTEIN KINASE"/>
    <property type="match status" value="1"/>
</dbReference>
<dbReference type="Pfam" id="PF00551">
    <property type="entry name" value="Formyl_trans_N"/>
    <property type="match status" value="1"/>
</dbReference>
<dbReference type="SUPFAM" id="SSF56112">
    <property type="entry name" value="Protein kinase-like (PK-like)"/>
    <property type="match status" value="1"/>
</dbReference>
<evidence type="ECO:0000256" key="6">
    <source>
        <dbReference type="ARBA" id="ARBA00022840"/>
    </source>
</evidence>
<dbReference type="Proteomes" id="UP000245383">
    <property type="component" value="Unassembled WGS sequence"/>
</dbReference>
<dbReference type="InterPro" id="IPR011009">
    <property type="entry name" value="Kinase-like_dom_sf"/>
</dbReference>
<reference evidence="12 13" key="1">
    <citation type="journal article" date="2018" name="MBio">
        <title>Comparative Genomics Reveals the Core Gene Toolbox for the Fungus-Insect Symbiosis.</title>
        <authorList>
            <person name="Wang Y."/>
            <person name="Stata M."/>
            <person name="Wang W."/>
            <person name="Stajich J.E."/>
            <person name="White M.M."/>
            <person name="Moncalvo J.M."/>
        </authorList>
    </citation>
    <scope>NUCLEOTIDE SEQUENCE [LARGE SCALE GENOMIC DNA]</scope>
    <source>
        <strain evidence="12 13">SWE-8-4</strain>
    </source>
</reference>
<evidence type="ECO:0000256" key="3">
    <source>
        <dbReference type="ARBA" id="ARBA00022679"/>
    </source>
</evidence>
<sequence length="1324" mass="149731">MLSLTKYTKQAQGSCKYLSCKYYATKSSRLNVLFFGSDDFSISTLTKLLEYQKTSNSNIENLCVVTPPLKKIGRGLKQLYKAPLLDFAEKHNIGAYLAPEKTMTGWKLPKYHKSDQKIHFDLAIVSSFGYFIPKHIIEQFSTGAINIHPSLLPMYRGASPIQYAILNQDKYSGVSLQKLDPQKIDTGEILLQKCQLKEHVFRNDLEKYLGDLGGDLTVSLLENFSQLYAIKQDEHKVSYAPKIKKSMSVINWEIENADSIYAKYRAFGDKILLRTTFKLNSKPKIVMLDEIGFPSESPKKYVSEVPGTILFDEIEPKKLYISCANNSVISAAKMSYNHENNYYSLNEILAWETQQVEAWLRQVGFSKYTENFCENMICGEALLELNYTYLKDLNISSVGDRVKLSNAISKLRESSIKRAQENSKRNDFTDNISAKMDDLKLWKFAWEKDNLASKDSLLSEFNINTSSPAKNYHIAHKKPAPSKSFSSFRNDLKIYTTSRTTSKFPFVKNVDLFNPFDNKTYLSSPEICLESPSAIDTCPVTSLTADKIYASLDKSPNSPKIDHILAEKLKTKFPNSQTPLIDKKQFNSSPTYLHKTKMITVEGPNNESNQIYIYNCKSGKEILDCTLQSFDLHNDTDVDIYSIFMVSSEGEGARIVENAELFNLCSDNQNVENARLFLKKRHLISATLPSAERDAELQRTIEKLGNFVPVAQSTPKFNKHQHNGGFFNSKKTHKNRLNLHVLPHKKSFNQLYKATPTSNKTPNVVLSQHLSPIVNSYSKNLKKLSSFFGNRPPSNEVHKNLDVFFPGNEVSARNSIIRGHMKKVLNYSVEHVPNYNSNNEPLSPPKIPLLRTQHSADNFDSFAKNEGSYKKTFRAVKKFEQDNLTNIKNSPIQKSLYLPNSPNENNYISTLTDRNHYLSNISSKNNHILSSADQIHHRSDSLDQNHYLSSLAVKSLSTPLNLQVMPKGTIKKFQQSTPSSENGDMPNTAMNTSDPRNSSSNNYDDNKHVDTETIEFKDINPNTQQFDAEIATIEKVNESMRDYNRLSSLNEIKKELMLSAHMSWIKGAPICSGSFGSVFYGIHTKTGIIMAVKQVDIPTPDSESKSRKHKMFNALKLEIELLKTLQHKNIVRYLGYESDSKSLYIFLEYVPGGSVKTALLSFGVFPESLVKFYIRQILEGLVYLHDSNIIHCDIKGGNVLIDHAGNVKISDFGISKKVEEVGLNSKNRAMAPEIVQSSNYSPKCDIWSLGCLVIEMLTGKHPFPESDQFQALLRIGKNNKPEIPSNISPEASDFIEKTLAIDLNKRPSAKELLDHSFVLSGPKI</sequence>
<name>A0A2T9YRK6_9FUNG</name>
<dbReference type="PANTHER" id="PTHR11584:SF369">
    <property type="entry name" value="MITOGEN-ACTIVATED PROTEIN KINASE KINASE KINASE 19-RELATED"/>
    <property type="match status" value="1"/>
</dbReference>
<proteinExistence type="inferred from homology"/>
<comment type="similarity">
    <text evidence="1">Belongs to the protein kinase superfamily. STE Ser/Thr protein kinase family. MAP kinase kinase kinase subfamily.</text>
</comment>
<keyword evidence="13" id="KW-1185">Reference proteome</keyword>